<gene>
    <name evidence="1" type="ORF">C7402_112180</name>
</gene>
<organism evidence="1 2">
    <name type="scientific">Paraburkholderia unamae</name>
    <dbReference type="NCBI Taxonomy" id="219649"/>
    <lineage>
        <taxon>Bacteria</taxon>
        <taxon>Pseudomonadati</taxon>
        <taxon>Pseudomonadota</taxon>
        <taxon>Betaproteobacteria</taxon>
        <taxon>Burkholderiales</taxon>
        <taxon>Burkholderiaceae</taxon>
        <taxon>Paraburkholderia</taxon>
    </lineage>
</organism>
<accession>A0ABX5KLK4</accession>
<evidence type="ECO:0000313" key="2">
    <source>
        <dbReference type="Proteomes" id="UP000245712"/>
    </source>
</evidence>
<name>A0ABX5KLK4_9BURK</name>
<protein>
    <submittedName>
        <fullName evidence="1">Uncharacterized protein</fullName>
    </submittedName>
</protein>
<dbReference type="EMBL" id="QEOB01000012">
    <property type="protein sequence ID" value="PVX79993.1"/>
    <property type="molecule type" value="Genomic_DNA"/>
</dbReference>
<dbReference type="Proteomes" id="UP000245712">
    <property type="component" value="Unassembled WGS sequence"/>
</dbReference>
<dbReference type="RefSeq" id="WP_116612535.1">
    <property type="nucleotide sequence ID" value="NZ_QEOB01000012.1"/>
</dbReference>
<comment type="caution">
    <text evidence="1">The sequence shown here is derived from an EMBL/GenBank/DDBJ whole genome shotgun (WGS) entry which is preliminary data.</text>
</comment>
<reference evidence="1 2" key="1">
    <citation type="submission" date="2018-05" db="EMBL/GenBank/DDBJ databases">
        <title>Genomic Encyclopedia of Type Strains, Phase IV (KMG-V): Genome sequencing to study the core and pangenomes of soil and plant-associated prokaryotes.</title>
        <authorList>
            <person name="Whitman W."/>
        </authorList>
    </citation>
    <scope>NUCLEOTIDE SEQUENCE [LARGE SCALE GENOMIC DNA]</scope>
    <source>
        <strain evidence="1 2">SCZa-39</strain>
    </source>
</reference>
<sequence length="176" mass="19796">MPLVEPRLAALTSVARRVDASHEISWLLAYPMFQDALRREETSFEALAAYVKLPALRRIAQDGDPRSARWTDLSRVRASYIEVSTTCVVDAIRGQLSTHLATACEPSDALETLSLTFPAEMVPFVARPPCLLSPGDGIFLDSWQRFFAYWSRHDRTIPLLAVDWPILYGCMVRMAP</sequence>
<keyword evidence="2" id="KW-1185">Reference proteome</keyword>
<evidence type="ECO:0000313" key="1">
    <source>
        <dbReference type="EMBL" id="PVX79993.1"/>
    </source>
</evidence>
<proteinExistence type="predicted"/>